<reference evidence="1 2" key="1">
    <citation type="submission" date="2019-03" db="EMBL/GenBank/DDBJ databases">
        <authorList>
            <person name="He R.-H."/>
        </authorList>
    </citation>
    <scope>NUCLEOTIDE SEQUENCE [LARGE SCALE GENOMIC DNA]</scope>
    <source>
        <strain evidence="1 2">DSM 19624</strain>
    </source>
</reference>
<sequence length="181" mass="20624">MKNIFGVIISLLLFASCNYSSSRKDQPVLYKKSGLSFMLPNKYWKIKKDRAVEGAKGIRLISAENDEPLSKDAYLILTEINKDLNLNSFLEKTIRSCRSSYQQRKIAFGLLDTARNIKIGNKEVLRIGFETSIIANRNIGSITLFKLKGKTYSFMFFGEAIEAKNHQKLVDSMISSFKVDY</sequence>
<proteinExistence type="predicted"/>
<dbReference type="Proteomes" id="UP000297429">
    <property type="component" value="Unassembled WGS sequence"/>
</dbReference>
<name>A0ABY2HV88_9SPHI</name>
<protein>
    <recommendedName>
        <fullName evidence="3">DUF1795 domain-containing protein</fullName>
    </recommendedName>
</protein>
<dbReference type="PROSITE" id="PS51257">
    <property type="entry name" value="PROKAR_LIPOPROTEIN"/>
    <property type="match status" value="1"/>
</dbReference>
<keyword evidence="2" id="KW-1185">Reference proteome</keyword>
<gene>
    <name evidence="1" type="ORF">E3V97_05410</name>
</gene>
<organism evidence="1 2">
    <name type="scientific">Pedobacter alluvionis</name>
    <dbReference type="NCBI Taxonomy" id="475253"/>
    <lineage>
        <taxon>Bacteria</taxon>
        <taxon>Pseudomonadati</taxon>
        <taxon>Bacteroidota</taxon>
        <taxon>Sphingobacteriia</taxon>
        <taxon>Sphingobacteriales</taxon>
        <taxon>Sphingobacteriaceae</taxon>
        <taxon>Pedobacter</taxon>
    </lineage>
</organism>
<evidence type="ECO:0008006" key="3">
    <source>
        <dbReference type="Google" id="ProtNLM"/>
    </source>
</evidence>
<comment type="caution">
    <text evidence="1">The sequence shown here is derived from an EMBL/GenBank/DDBJ whole genome shotgun (WGS) entry which is preliminary data.</text>
</comment>
<evidence type="ECO:0000313" key="2">
    <source>
        <dbReference type="Proteomes" id="UP000297429"/>
    </source>
</evidence>
<accession>A0ABY2HV88</accession>
<dbReference type="EMBL" id="SOPX01000001">
    <property type="protein sequence ID" value="TFB33486.1"/>
    <property type="molecule type" value="Genomic_DNA"/>
</dbReference>
<evidence type="ECO:0000313" key="1">
    <source>
        <dbReference type="EMBL" id="TFB33486.1"/>
    </source>
</evidence>
<dbReference type="RefSeq" id="WP_134380423.1">
    <property type="nucleotide sequence ID" value="NZ_RCCK01000011.1"/>
</dbReference>